<keyword evidence="6" id="KW-1185">Reference proteome</keyword>
<dbReference type="CDD" id="cd04186">
    <property type="entry name" value="GT_2_like_c"/>
    <property type="match status" value="1"/>
</dbReference>
<dbReference type="KEGG" id="knv:Pan216_49710"/>
<dbReference type="InterPro" id="IPR001173">
    <property type="entry name" value="Glyco_trans_2-like"/>
</dbReference>
<dbReference type="Pfam" id="PF00535">
    <property type="entry name" value="Glycos_transf_2"/>
    <property type="match status" value="1"/>
</dbReference>
<dbReference type="GO" id="GO:0016757">
    <property type="term" value="F:glycosyltransferase activity"/>
    <property type="evidence" value="ECO:0007669"/>
    <property type="project" value="UniProtKB-KW"/>
</dbReference>
<keyword evidence="2 5" id="KW-0328">Glycosyltransferase</keyword>
<dbReference type="Gene3D" id="3.90.550.10">
    <property type="entry name" value="Spore Coat Polysaccharide Biosynthesis Protein SpsA, Chain A"/>
    <property type="match status" value="1"/>
</dbReference>
<sequence length="298" mass="33945">MIPVHDGWRWLEPCLESVERHRPADSEVIVVDDASTEPIERLVRRRFPRVRVLRLEQNVGFCGAVNRGIESASGEFVELLNSDTLVSAQWTEEALANFADPSVGAVAPRVSRLPLRGRIDSAGDLFWGFGVAKKRGEGDANELYQRREEVFSASGCAAFYRRDVLRRIGGFPSHFGAYLDDIDVGHRLRLAGYRCLFEPESHVYHWVSLSYGRNRRRVLRQTSRNSEHVFWTNLPRKELLARCAPHLAFLVIQLAYKSVRGELGPWLAGKCEAMRDLPTIVRRRQKVQQLRMLAPPSA</sequence>
<dbReference type="RefSeq" id="WP_419192913.1">
    <property type="nucleotide sequence ID" value="NZ_CP036279.1"/>
</dbReference>
<reference evidence="5 6" key="1">
    <citation type="submission" date="2019-02" db="EMBL/GenBank/DDBJ databases">
        <title>Deep-cultivation of Planctomycetes and their phenomic and genomic characterization uncovers novel biology.</title>
        <authorList>
            <person name="Wiegand S."/>
            <person name="Jogler M."/>
            <person name="Boedeker C."/>
            <person name="Pinto D."/>
            <person name="Vollmers J."/>
            <person name="Rivas-Marin E."/>
            <person name="Kohn T."/>
            <person name="Peeters S.H."/>
            <person name="Heuer A."/>
            <person name="Rast P."/>
            <person name="Oberbeckmann S."/>
            <person name="Bunk B."/>
            <person name="Jeske O."/>
            <person name="Meyerdierks A."/>
            <person name="Storesund J.E."/>
            <person name="Kallscheuer N."/>
            <person name="Luecker S."/>
            <person name="Lage O.M."/>
            <person name="Pohl T."/>
            <person name="Merkel B.J."/>
            <person name="Hornburger P."/>
            <person name="Mueller R.-W."/>
            <person name="Bruemmer F."/>
            <person name="Labrenz M."/>
            <person name="Spormann A.M."/>
            <person name="Op den Camp H."/>
            <person name="Overmann J."/>
            <person name="Amann R."/>
            <person name="Jetten M.S.M."/>
            <person name="Mascher T."/>
            <person name="Medema M.H."/>
            <person name="Devos D.P."/>
            <person name="Kaster A.-K."/>
            <person name="Ovreas L."/>
            <person name="Rohde M."/>
            <person name="Galperin M.Y."/>
            <person name="Jogler C."/>
        </authorList>
    </citation>
    <scope>NUCLEOTIDE SEQUENCE [LARGE SCALE GENOMIC DNA]</scope>
    <source>
        <strain evidence="5 6">Pan216</strain>
    </source>
</reference>
<dbReference type="InterPro" id="IPR029044">
    <property type="entry name" value="Nucleotide-diphossugar_trans"/>
</dbReference>
<gene>
    <name evidence="5" type="primary">pgaC</name>
    <name evidence="5" type="ORF">Pan216_49710</name>
</gene>
<feature type="domain" description="Glycosyltransferase 2-like" evidence="4">
    <location>
        <begin position="2"/>
        <end position="168"/>
    </location>
</feature>
<keyword evidence="3 5" id="KW-0808">Transferase</keyword>
<evidence type="ECO:0000313" key="5">
    <source>
        <dbReference type="EMBL" id="QDU64082.1"/>
    </source>
</evidence>
<dbReference type="EMBL" id="CP036279">
    <property type="protein sequence ID" value="QDU64082.1"/>
    <property type="molecule type" value="Genomic_DNA"/>
</dbReference>
<protein>
    <submittedName>
        <fullName evidence="5">Poly-beta-1,6-N-acetyl-D-glucosamine synthase</fullName>
        <ecNumber evidence="5">2.4.1.-</ecNumber>
    </submittedName>
</protein>
<comment type="similarity">
    <text evidence="1">Belongs to the glycosyltransferase 2 family.</text>
</comment>
<evidence type="ECO:0000259" key="4">
    <source>
        <dbReference type="Pfam" id="PF00535"/>
    </source>
</evidence>
<evidence type="ECO:0000256" key="1">
    <source>
        <dbReference type="ARBA" id="ARBA00006739"/>
    </source>
</evidence>
<evidence type="ECO:0000256" key="2">
    <source>
        <dbReference type="ARBA" id="ARBA00022676"/>
    </source>
</evidence>
<organism evidence="5 6">
    <name type="scientific">Kolteria novifilia</name>
    <dbReference type="NCBI Taxonomy" id="2527975"/>
    <lineage>
        <taxon>Bacteria</taxon>
        <taxon>Pseudomonadati</taxon>
        <taxon>Planctomycetota</taxon>
        <taxon>Planctomycetia</taxon>
        <taxon>Kolteriales</taxon>
        <taxon>Kolteriaceae</taxon>
        <taxon>Kolteria</taxon>
    </lineage>
</organism>
<evidence type="ECO:0000313" key="6">
    <source>
        <dbReference type="Proteomes" id="UP000317093"/>
    </source>
</evidence>
<dbReference type="EC" id="2.4.1.-" evidence="5"/>
<dbReference type="Proteomes" id="UP000317093">
    <property type="component" value="Chromosome"/>
</dbReference>
<proteinExistence type="inferred from homology"/>
<evidence type="ECO:0000256" key="3">
    <source>
        <dbReference type="ARBA" id="ARBA00022679"/>
    </source>
</evidence>
<dbReference type="PANTHER" id="PTHR43179">
    <property type="entry name" value="RHAMNOSYLTRANSFERASE WBBL"/>
    <property type="match status" value="1"/>
</dbReference>
<accession>A0A518BAS6</accession>
<name>A0A518BAS6_9BACT</name>
<dbReference type="SUPFAM" id="SSF53448">
    <property type="entry name" value="Nucleotide-diphospho-sugar transferases"/>
    <property type="match status" value="1"/>
</dbReference>
<dbReference type="PANTHER" id="PTHR43179:SF12">
    <property type="entry name" value="GALACTOFURANOSYLTRANSFERASE GLFT2"/>
    <property type="match status" value="1"/>
</dbReference>
<dbReference type="AlphaFoldDB" id="A0A518BAS6"/>